<name>A0A840X6N8_9RHOB</name>
<proteinExistence type="predicted"/>
<evidence type="ECO:0000313" key="2">
    <source>
        <dbReference type="EMBL" id="MBB5516367.1"/>
    </source>
</evidence>
<protein>
    <submittedName>
        <fullName evidence="2">Uncharacterized metal-binding protein YceD (DUF177 family)</fullName>
    </submittedName>
</protein>
<dbReference type="EMBL" id="JACIJS010000007">
    <property type="protein sequence ID" value="MBB5516367.1"/>
    <property type="molecule type" value="Genomic_DNA"/>
</dbReference>
<gene>
    <name evidence="2" type="ORF">FHS89_002398</name>
</gene>
<keyword evidence="3" id="KW-1185">Reference proteome</keyword>
<dbReference type="AlphaFoldDB" id="A0A840X6N8"/>
<accession>A0A840X6N8</accession>
<organism evidence="2 3">
    <name type="scientific">Rubricella aquisinus</name>
    <dbReference type="NCBI Taxonomy" id="2028108"/>
    <lineage>
        <taxon>Bacteria</taxon>
        <taxon>Pseudomonadati</taxon>
        <taxon>Pseudomonadota</taxon>
        <taxon>Alphaproteobacteria</taxon>
        <taxon>Rhodobacterales</taxon>
        <taxon>Paracoccaceae</taxon>
        <taxon>Rubricella</taxon>
    </lineage>
</organism>
<dbReference type="Proteomes" id="UP000553766">
    <property type="component" value="Unassembled WGS sequence"/>
</dbReference>
<feature type="region of interest" description="Disordered" evidence="1">
    <location>
        <begin position="150"/>
        <end position="188"/>
    </location>
</feature>
<dbReference type="Pfam" id="PF02620">
    <property type="entry name" value="YceD"/>
    <property type="match status" value="1"/>
</dbReference>
<sequence length="188" mass="20360">MNDSLPSPTPEFSRRIDLRRANRGAAIPIDETATPAEQEALAAILDAIEVPKFRMTATLSPLGRDGWSLKGSVRATVIQPCVVSLRPVVSRIDAPISLRYMPEERPNADIEVMTELSDDVDTEPLTPQIDVGLAAQEALALALPPYPRHKDASLPAMDDAGDTPDAAEEKPNPFAALSELRDKLEGKE</sequence>
<evidence type="ECO:0000313" key="3">
    <source>
        <dbReference type="Proteomes" id="UP000553766"/>
    </source>
</evidence>
<dbReference type="RefSeq" id="WP_184011915.1">
    <property type="nucleotide sequence ID" value="NZ_JACIJS010000007.1"/>
</dbReference>
<reference evidence="2 3" key="1">
    <citation type="submission" date="2020-08" db="EMBL/GenBank/DDBJ databases">
        <title>Genomic Encyclopedia of Type Strains, Phase IV (KMG-IV): sequencing the most valuable type-strain genomes for metagenomic binning, comparative biology and taxonomic classification.</title>
        <authorList>
            <person name="Goeker M."/>
        </authorList>
    </citation>
    <scope>NUCLEOTIDE SEQUENCE [LARGE SCALE GENOMIC DNA]</scope>
    <source>
        <strain evidence="2 3">DSM 103377</strain>
    </source>
</reference>
<evidence type="ECO:0000256" key="1">
    <source>
        <dbReference type="SAM" id="MobiDB-lite"/>
    </source>
</evidence>
<dbReference type="InterPro" id="IPR003772">
    <property type="entry name" value="YceD"/>
</dbReference>
<comment type="caution">
    <text evidence="2">The sequence shown here is derived from an EMBL/GenBank/DDBJ whole genome shotgun (WGS) entry which is preliminary data.</text>
</comment>
<feature type="compositionally biased region" description="Basic and acidic residues" evidence="1">
    <location>
        <begin position="179"/>
        <end position="188"/>
    </location>
</feature>